<evidence type="ECO:0000256" key="5">
    <source>
        <dbReference type="ARBA" id="ARBA00022833"/>
    </source>
</evidence>
<evidence type="ECO:0000256" key="10">
    <source>
        <dbReference type="HAMAP-Rule" id="MF_01588"/>
    </source>
</evidence>
<feature type="domain" description="BRCT" evidence="11">
    <location>
        <begin position="576"/>
        <end position="659"/>
    </location>
</feature>
<comment type="catalytic activity">
    <reaction evidence="9 10">
        <text>NAD(+) + (deoxyribonucleotide)n-3'-hydroxyl + 5'-phospho-(deoxyribonucleotide)m = (deoxyribonucleotide)n+m + AMP + beta-nicotinamide D-nucleotide.</text>
        <dbReference type="EC" id="6.5.1.2"/>
    </reaction>
</comment>
<dbReference type="GO" id="GO:0003911">
    <property type="term" value="F:DNA ligase (NAD+) activity"/>
    <property type="evidence" value="ECO:0007669"/>
    <property type="project" value="UniProtKB-UniRule"/>
</dbReference>
<dbReference type="SUPFAM" id="SSF50249">
    <property type="entry name" value="Nucleic acid-binding proteins"/>
    <property type="match status" value="1"/>
</dbReference>
<feature type="active site" description="N6-AMP-lysine intermediate" evidence="10">
    <location>
        <position position="111"/>
    </location>
</feature>
<dbReference type="SMART" id="SM00292">
    <property type="entry name" value="BRCT"/>
    <property type="match status" value="1"/>
</dbReference>
<keyword evidence="6 10" id="KW-0460">Magnesium</keyword>
<keyword evidence="7 10" id="KW-0520">NAD</keyword>
<dbReference type="EMBL" id="FUKO01000033">
    <property type="protein sequence ID" value="SJN43875.1"/>
    <property type="molecule type" value="Genomic_DNA"/>
</dbReference>
<dbReference type="GO" id="GO:0046872">
    <property type="term" value="F:metal ion binding"/>
    <property type="evidence" value="ECO:0007669"/>
    <property type="project" value="UniProtKB-KW"/>
</dbReference>
<dbReference type="PROSITE" id="PS01056">
    <property type="entry name" value="DNA_LIGASE_N2"/>
    <property type="match status" value="1"/>
</dbReference>
<organism evidence="12 13">
    <name type="scientific">Microbacterium esteraromaticum</name>
    <dbReference type="NCBI Taxonomy" id="57043"/>
    <lineage>
        <taxon>Bacteria</taxon>
        <taxon>Bacillati</taxon>
        <taxon>Actinomycetota</taxon>
        <taxon>Actinomycetes</taxon>
        <taxon>Micrococcales</taxon>
        <taxon>Microbacteriaceae</taxon>
        <taxon>Microbacterium</taxon>
    </lineage>
</organism>
<dbReference type="EC" id="6.5.1.2" evidence="10"/>
<evidence type="ECO:0000256" key="2">
    <source>
        <dbReference type="ARBA" id="ARBA00022705"/>
    </source>
</evidence>
<dbReference type="CDD" id="cd17748">
    <property type="entry name" value="BRCT_DNA_ligase_like"/>
    <property type="match status" value="1"/>
</dbReference>
<evidence type="ECO:0000313" key="12">
    <source>
        <dbReference type="EMBL" id="SJN43875.1"/>
    </source>
</evidence>
<dbReference type="InterPro" id="IPR004150">
    <property type="entry name" value="NAD_DNA_ligase_OB"/>
</dbReference>
<dbReference type="InterPro" id="IPR013840">
    <property type="entry name" value="DNAligase_N"/>
</dbReference>
<dbReference type="NCBIfam" id="TIGR00575">
    <property type="entry name" value="dnlj"/>
    <property type="match status" value="1"/>
</dbReference>
<feature type="binding site" evidence="10">
    <location>
        <position position="172"/>
    </location>
    <ligand>
        <name>NAD(+)</name>
        <dbReference type="ChEBI" id="CHEBI:57540"/>
    </ligand>
</feature>
<feature type="binding site" evidence="10">
    <location>
        <position position="307"/>
    </location>
    <ligand>
        <name>NAD(+)</name>
        <dbReference type="ChEBI" id="CHEBI:57540"/>
    </ligand>
</feature>
<dbReference type="HAMAP" id="MF_01588">
    <property type="entry name" value="DNA_ligase_A"/>
    <property type="match status" value="1"/>
</dbReference>
<dbReference type="Pfam" id="PF00533">
    <property type="entry name" value="BRCT"/>
    <property type="match status" value="1"/>
</dbReference>
<dbReference type="Gene3D" id="3.30.470.30">
    <property type="entry name" value="DNA ligase/mRNA capping enzyme"/>
    <property type="match status" value="1"/>
</dbReference>
<dbReference type="InterPro" id="IPR012340">
    <property type="entry name" value="NA-bd_OB-fold"/>
</dbReference>
<evidence type="ECO:0000256" key="8">
    <source>
        <dbReference type="ARBA" id="ARBA00023204"/>
    </source>
</evidence>
<evidence type="ECO:0000256" key="4">
    <source>
        <dbReference type="ARBA" id="ARBA00022763"/>
    </source>
</evidence>
<keyword evidence="1 10" id="KW-0436">Ligase</keyword>
<dbReference type="Pfam" id="PF03120">
    <property type="entry name" value="OB_DNA_ligase"/>
    <property type="match status" value="1"/>
</dbReference>
<dbReference type="InterPro" id="IPR041663">
    <property type="entry name" value="DisA/LigA_HHH"/>
</dbReference>
<dbReference type="SUPFAM" id="SSF47781">
    <property type="entry name" value="RuvA domain 2-like"/>
    <property type="match status" value="1"/>
</dbReference>
<comment type="caution">
    <text evidence="10">Lacks conserved residue(s) required for the propagation of feature annotation.</text>
</comment>
<keyword evidence="2 10" id="KW-0235">DNA replication</keyword>
<dbReference type="SMART" id="SM00532">
    <property type="entry name" value="LIGANc"/>
    <property type="match status" value="1"/>
</dbReference>
<keyword evidence="10" id="KW-0464">Manganese</keyword>
<dbReference type="GO" id="GO:0006281">
    <property type="term" value="P:DNA repair"/>
    <property type="evidence" value="ECO:0007669"/>
    <property type="project" value="UniProtKB-KW"/>
</dbReference>
<evidence type="ECO:0000256" key="7">
    <source>
        <dbReference type="ARBA" id="ARBA00023027"/>
    </source>
</evidence>
<dbReference type="InterPro" id="IPR036420">
    <property type="entry name" value="BRCT_dom_sf"/>
</dbReference>
<reference evidence="12 13" key="1">
    <citation type="submission" date="2017-02" db="EMBL/GenBank/DDBJ databases">
        <authorList>
            <person name="Peterson S.W."/>
        </authorList>
    </citation>
    <scope>NUCLEOTIDE SEQUENCE [LARGE SCALE GENOMIC DNA]</scope>
    <source>
        <strain evidence="12 13">B Mb 05.01</strain>
    </source>
</reference>
<dbReference type="SUPFAM" id="SSF56091">
    <property type="entry name" value="DNA ligase/mRNA capping enzyme, catalytic domain"/>
    <property type="match status" value="1"/>
</dbReference>
<evidence type="ECO:0000259" key="11">
    <source>
        <dbReference type="PROSITE" id="PS50172"/>
    </source>
</evidence>
<dbReference type="InterPro" id="IPR013839">
    <property type="entry name" value="DNAligase_adenylation"/>
</dbReference>
<keyword evidence="13" id="KW-1185">Reference proteome</keyword>
<dbReference type="Gene3D" id="1.10.150.20">
    <property type="entry name" value="5' to 3' exonuclease, C-terminal subdomain"/>
    <property type="match status" value="2"/>
</dbReference>
<dbReference type="Gene3D" id="2.40.50.140">
    <property type="entry name" value="Nucleic acid-binding proteins"/>
    <property type="match status" value="1"/>
</dbReference>
<dbReference type="AlphaFoldDB" id="A0A1R4KI23"/>
<dbReference type="InterPro" id="IPR001357">
    <property type="entry name" value="BRCT_dom"/>
</dbReference>
<dbReference type="Proteomes" id="UP000196320">
    <property type="component" value="Unassembled WGS sequence"/>
</dbReference>
<dbReference type="Gene3D" id="1.10.287.610">
    <property type="entry name" value="Helix hairpin bin"/>
    <property type="match status" value="1"/>
</dbReference>
<evidence type="ECO:0000256" key="3">
    <source>
        <dbReference type="ARBA" id="ARBA00022723"/>
    </source>
</evidence>
<keyword evidence="3 10" id="KW-0479">Metal-binding</keyword>
<feature type="binding site" evidence="10">
    <location>
        <position position="132"/>
    </location>
    <ligand>
        <name>NAD(+)</name>
        <dbReference type="ChEBI" id="CHEBI:57540"/>
    </ligand>
</feature>
<evidence type="ECO:0000256" key="1">
    <source>
        <dbReference type="ARBA" id="ARBA00022598"/>
    </source>
</evidence>
<accession>A0A1R4KI23</accession>
<comment type="similarity">
    <text evidence="10">Belongs to the NAD-dependent DNA ligase family. LigA subfamily.</text>
</comment>
<proteinExistence type="inferred from homology"/>
<dbReference type="PROSITE" id="PS50172">
    <property type="entry name" value="BRCT"/>
    <property type="match status" value="1"/>
</dbReference>
<dbReference type="PIRSF" id="PIRSF001604">
    <property type="entry name" value="LigA"/>
    <property type="match status" value="1"/>
</dbReference>
<evidence type="ECO:0000256" key="6">
    <source>
        <dbReference type="ARBA" id="ARBA00022842"/>
    </source>
</evidence>
<feature type="binding site" evidence="10">
    <location>
        <position position="283"/>
    </location>
    <ligand>
        <name>NAD(+)</name>
        <dbReference type="ChEBI" id="CHEBI:57540"/>
    </ligand>
</feature>
<dbReference type="Pfam" id="PF01653">
    <property type="entry name" value="DNA_ligase_aden"/>
    <property type="match status" value="1"/>
</dbReference>
<comment type="cofactor">
    <cofactor evidence="10">
        <name>Mg(2+)</name>
        <dbReference type="ChEBI" id="CHEBI:18420"/>
    </cofactor>
    <cofactor evidence="10">
        <name>Mn(2+)</name>
        <dbReference type="ChEBI" id="CHEBI:29035"/>
    </cofactor>
</comment>
<keyword evidence="5 10" id="KW-0862">Zinc</keyword>
<dbReference type="Gene3D" id="3.40.50.10190">
    <property type="entry name" value="BRCT domain"/>
    <property type="match status" value="1"/>
</dbReference>
<feature type="binding site" evidence="10">
    <location>
        <begin position="77"/>
        <end position="78"/>
    </location>
    <ligand>
        <name>NAD(+)</name>
        <dbReference type="ChEBI" id="CHEBI:57540"/>
    </ligand>
</feature>
<name>A0A1R4KI23_9MICO</name>
<dbReference type="SUPFAM" id="SSF52113">
    <property type="entry name" value="BRCT domain"/>
    <property type="match status" value="1"/>
</dbReference>
<protein>
    <recommendedName>
        <fullName evidence="10">DNA ligase</fullName>
        <ecNumber evidence="10">6.5.1.2</ecNumber>
    </recommendedName>
    <alternativeName>
        <fullName evidence="10">Polydeoxyribonucleotide synthase [NAD(+)]</fullName>
    </alternativeName>
</protein>
<sequence>MTFDYPAAIARAQEAALAYYNGDEPTMTDAEYDQLLAEIMQHEVDYPNEKVDHGLFTAVAAGSAVAADVPHPSPMLSLDKVTDESDILKFLARIAEAAPDAADSRVSVQPKLDGMAIRARYEDAKLVQVVTRGDGRSGEDVTARVLRDNIEIAHLPRYLPTSAPVSFEVRGELLMSHDDFLASNANRVAAGKASFANPRNATAGTVRADKLEYDVQLTFVTYEHDGIPADAESQFLFADDLLNYGGGAHATGTAAPALVLEAIDLFGSDRATFDYPTDGVVLKATSPRVRNVLGETSRAPRWAVAYKYEAQTGETTIRDILVEVGRTGNLSFTAVFDPVLVDGSTISRASLHNVDLIADKDIRIGSKAIVYKANDIIPQVLSVTNGPDTTPWVPPTEDADGFPYEYAGKFLRSTNPADSVAALITYAASRDVLDIDTLGRSVADAMVESGLVSDLADLFEVSFNQLESLPFGDGVFGETRASKLYWNIAAAKEQPLNRVITALGIRKTGRTFGRRLAAHFRSLDALLEAMPEDLQQVEGIAAGRAEVIYSGVQHNRQVIRRLIELGVTSTADEAVSAGAPLAGMTVVVTGSTKGTKLEAYGRNEMNELIEKNGGKSSGSVSKNTSLLVAGEGAGSKLTKAEQLGVETISPDEFAERLGL</sequence>
<comment type="function">
    <text evidence="10">DNA ligase that catalyzes the formation of phosphodiester linkages between 5'-phosphoryl and 3'-hydroxyl groups in double-stranded DNA using NAD as a coenzyme and as the energy source for the reaction. It is essential for DNA replication and repair of damaged DNA.</text>
</comment>
<evidence type="ECO:0000313" key="13">
    <source>
        <dbReference type="Proteomes" id="UP000196320"/>
    </source>
</evidence>
<dbReference type="InterPro" id="IPR010994">
    <property type="entry name" value="RuvA_2-like"/>
</dbReference>
<dbReference type="InterPro" id="IPR001679">
    <property type="entry name" value="DNA_ligase"/>
</dbReference>
<gene>
    <name evidence="10" type="primary">ligA</name>
    <name evidence="12" type="ORF">FM104_13000</name>
</gene>
<evidence type="ECO:0000256" key="9">
    <source>
        <dbReference type="ARBA" id="ARBA00034005"/>
    </source>
</evidence>
<keyword evidence="8 10" id="KW-0234">DNA repair</keyword>
<dbReference type="InterPro" id="IPR033136">
    <property type="entry name" value="DNA_ligase_CS"/>
</dbReference>
<dbReference type="Pfam" id="PF12826">
    <property type="entry name" value="HHH_2"/>
    <property type="match status" value="1"/>
</dbReference>
<dbReference type="GO" id="GO:0006260">
    <property type="term" value="P:DNA replication"/>
    <property type="evidence" value="ECO:0007669"/>
    <property type="project" value="UniProtKB-KW"/>
</dbReference>
<feature type="binding site" evidence="10">
    <location>
        <begin position="29"/>
        <end position="33"/>
    </location>
    <ligand>
        <name>NAD(+)</name>
        <dbReference type="ChEBI" id="CHEBI:57540"/>
    </ligand>
</feature>
<dbReference type="NCBIfam" id="NF005932">
    <property type="entry name" value="PRK07956.1"/>
    <property type="match status" value="1"/>
</dbReference>
<keyword evidence="4 10" id="KW-0227">DNA damage</keyword>